<dbReference type="RefSeq" id="WP_097381828.1">
    <property type="nucleotide sequence ID" value="NZ_NXNI01000002.1"/>
</dbReference>
<dbReference type="PANTHER" id="PTHR11941">
    <property type="entry name" value="ENOYL-COA HYDRATASE-RELATED"/>
    <property type="match status" value="1"/>
</dbReference>
<keyword evidence="1" id="KW-0456">Lyase</keyword>
<name>A0A2A5QPP6_9EURY</name>
<dbReference type="Gene3D" id="1.10.12.10">
    <property type="entry name" value="Lyase 2-enoyl-coa Hydratase, Chain A, domain 2"/>
    <property type="match status" value="1"/>
</dbReference>
<sequence length="263" mass="28985">MQEIGDGNVLVSIENHRADVILNRPDRRNAMNQALLRDLKTALENVDANDDVRVMTLLGKGDVFCAGMDLEMMKQRGEDDRPEFEMGLDDITHFIDEMRIPSVASLKGAAIAGAFELVLPVDFRVISEDAKYGVIEVKLGLFPSGGATQRLPRLVGLSKAKELVLTGDYIDPSDAEQCGLVHDVVSGRDATDQRARELADSLAENAPLGMEYGRQMLNSALEMPLDEGLELEGELGEKLTRTDDYTEGFTARLEDREPEFEGN</sequence>
<dbReference type="InterPro" id="IPR029045">
    <property type="entry name" value="ClpP/crotonase-like_dom_sf"/>
</dbReference>
<dbReference type="InterPro" id="IPR014748">
    <property type="entry name" value="Enoyl-CoA_hydra_C"/>
</dbReference>
<dbReference type="PANTHER" id="PTHR11941:SF54">
    <property type="entry name" value="ENOYL-COA HYDRATASE, MITOCHONDRIAL"/>
    <property type="match status" value="1"/>
</dbReference>
<protein>
    <submittedName>
        <fullName evidence="3">Enoyl-CoA hydratase</fullName>
    </submittedName>
</protein>
<feature type="compositionally biased region" description="Basic and acidic residues" evidence="2">
    <location>
        <begin position="235"/>
        <end position="244"/>
    </location>
</feature>
<dbReference type="Pfam" id="PF00378">
    <property type="entry name" value="ECH_1"/>
    <property type="match status" value="1"/>
</dbReference>
<dbReference type="GO" id="GO:0016829">
    <property type="term" value="F:lyase activity"/>
    <property type="evidence" value="ECO:0007669"/>
    <property type="project" value="UniProtKB-KW"/>
</dbReference>
<evidence type="ECO:0000256" key="2">
    <source>
        <dbReference type="SAM" id="MobiDB-lite"/>
    </source>
</evidence>
<organism evidence="3 4">
    <name type="scientific">Natrinema ejinorense</name>
    <dbReference type="NCBI Taxonomy" id="373386"/>
    <lineage>
        <taxon>Archaea</taxon>
        <taxon>Methanobacteriati</taxon>
        <taxon>Methanobacteriota</taxon>
        <taxon>Stenosarchaea group</taxon>
        <taxon>Halobacteria</taxon>
        <taxon>Halobacteriales</taxon>
        <taxon>Natrialbaceae</taxon>
        <taxon>Natrinema</taxon>
    </lineage>
</organism>
<proteinExistence type="predicted"/>
<gene>
    <name evidence="3" type="ORF">CP557_20230</name>
</gene>
<dbReference type="SUPFAM" id="SSF52096">
    <property type="entry name" value="ClpP/crotonase"/>
    <property type="match status" value="1"/>
</dbReference>
<evidence type="ECO:0000313" key="4">
    <source>
        <dbReference type="Proteomes" id="UP000219689"/>
    </source>
</evidence>
<dbReference type="AlphaFoldDB" id="A0A2A5QPP6"/>
<dbReference type="InterPro" id="IPR001753">
    <property type="entry name" value="Enoyl-CoA_hydra/iso"/>
</dbReference>
<feature type="region of interest" description="Disordered" evidence="2">
    <location>
        <begin position="234"/>
        <end position="263"/>
    </location>
</feature>
<reference evidence="3 4" key="1">
    <citation type="submission" date="2017-09" db="EMBL/GenBank/DDBJ databases">
        <title>Genome sequences of Natrinema ejinorence JCM 13890T.</title>
        <authorList>
            <person name="Roh S.W."/>
            <person name="Kim Y.B."/>
            <person name="Kim J.Y."/>
        </authorList>
    </citation>
    <scope>NUCLEOTIDE SEQUENCE [LARGE SCALE GENOMIC DNA]</scope>
    <source>
        <strain evidence="3 4">JCM 13890</strain>
    </source>
</reference>
<dbReference type="EMBL" id="NXNI01000002">
    <property type="protein sequence ID" value="PCR88810.1"/>
    <property type="molecule type" value="Genomic_DNA"/>
</dbReference>
<dbReference type="GO" id="GO:0006635">
    <property type="term" value="P:fatty acid beta-oxidation"/>
    <property type="evidence" value="ECO:0007669"/>
    <property type="project" value="TreeGrafter"/>
</dbReference>
<dbReference type="CDD" id="cd06558">
    <property type="entry name" value="crotonase-like"/>
    <property type="match status" value="1"/>
</dbReference>
<keyword evidence="4" id="KW-1185">Reference proteome</keyword>
<evidence type="ECO:0000256" key="1">
    <source>
        <dbReference type="ARBA" id="ARBA00023239"/>
    </source>
</evidence>
<dbReference type="Proteomes" id="UP000219689">
    <property type="component" value="Unassembled WGS sequence"/>
</dbReference>
<dbReference type="Gene3D" id="3.90.226.10">
    <property type="entry name" value="2-enoyl-CoA Hydratase, Chain A, domain 1"/>
    <property type="match status" value="1"/>
</dbReference>
<accession>A0A2A5QPP6</accession>
<evidence type="ECO:0000313" key="3">
    <source>
        <dbReference type="EMBL" id="PCR88810.1"/>
    </source>
</evidence>
<dbReference type="OrthoDB" id="27846at2157"/>
<comment type="caution">
    <text evidence="3">The sequence shown here is derived from an EMBL/GenBank/DDBJ whole genome shotgun (WGS) entry which is preliminary data.</text>
</comment>